<dbReference type="InterPro" id="IPR011042">
    <property type="entry name" value="6-blade_b-propeller_TolB-like"/>
</dbReference>
<protein>
    <submittedName>
        <fullName evidence="1">Uncharacterized protein</fullName>
    </submittedName>
</protein>
<name>A0A2T2WGE7_9FIRM</name>
<dbReference type="AlphaFoldDB" id="A0A2T2WGE7"/>
<dbReference type="Gene3D" id="2.120.10.30">
    <property type="entry name" value="TolB, C-terminal domain"/>
    <property type="match status" value="1"/>
</dbReference>
<dbReference type="Proteomes" id="UP000241848">
    <property type="component" value="Unassembled WGS sequence"/>
</dbReference>
<organism evidence="1 2">
    <name type="scientific">Sulfobacillus acidophilus</name>
    <dbReference type="NCBI Taxonomy" id="53633"/>
    <lineage>
        <taxon>Bacteria</taxon>
        <taxon>Bacillati</taxon>
        <taxon>Bacillota</taxon>
        <taxon>Clostridia</taxon>
        <taxon>Eubacteriales</taxon>
        <taxon>Clostridiales Family XVII. Incertae Sedis</taxon>
        <taxon>Sulfobacillus</taxon>
    </lineage>
</organism>
<dbReference type="EMBL" id="PXYV01000037">
    <property type="protein sequence ID" value="PSR21311.1"/>
    <property type="molecule type" value="Genomic_DNA"/>
</dbReference>
<dbReference type="SUPFAM" id="SSF101898">
    <property type="entry name" value="NHL repeat"/>
    <property type="match status" value="1"/>
</dbReference>
<reference evidence="1 2" key="1">
    <citation type="journal article" date="2014" name="BMC Genomics">
        <title>Comparison of environmental and isolate Sulfobacillus genomes reveals diverse carbon, sulfur, nitrogen, and hydrogen metabolisms.</title>
        <authorList>
            <person name="Justice N.B."/>
            <person name="Norman A."/>
            <person name="Brown C.T."/>
            <person name="Singh A."/>
            <person name="Thomas B.C."/>
            <person name="Banfield J.F."/>
        </authorList>
    </citation>
    <scope>NUCLEOTIDE SEQUENCE [LARGE SCALE GENOMIC DNA]</scope>
    <source>
        <strain evidence="1">AMDSBA3</strain>
    </source>
</reference>
<comment type="caution">
    <text evidence="1">The sequence shown here is derived from an EMBL/GenBank/DDBJ whole genome shotgun (WGS) entry which is preliminary data.</text>
</comment>
<accession>A0A2T2WGE7</accession>
<gene>
    <name evidence="1" type="ORF">C7B45_11400</name>
</gene>
<evidence type="ECO:0000313" key="1">
    <source>
        <dbReference type="EMBL" id="PSR21311.1"/>
    </source>
</evidence>
<proteinExistence type="predicted"/>
<sequence>MRGRRPIIVMATLFALILVGISGFRQITLTRFKKGPWLVVVPLGNKADDAGRATGIDGRTYGPLTFATNGMMTVVSDTYHQRLLYFRRGRMTSVAINGAMIEDMVMDSTGHVLAADNRSLTLWSITAGGVQRIMQMPHQRGYSEALWHLGVGDNGNILVDWVKVGHGTFVTELNEYTPQGQFIRSVASSQVGQPVLQASDRQTTAAPIRNFQVAPNGNIYVQLEQTSRQRRVIRIYRPNGLFIGRVAIQSPEPINRADFLGVSGNGWIYFAININIPDQSRVLVVDQQGRTIADIPVATVPLYAATYGCVTKSGVLFVNQSTASSYRIREYQLVRYRVWRWTGF</sequence>
<evidence type="ECO:0000313" key="2">
    <source>
        <dbReference type="Proteomes" id="UP000241848"/>
    </source>
</evidence>